<dbReference type="eggNOG" id="ENOG50332IY">
    <property type="taxonomic scope" value="Bacteria"/>
</dbReference>
<organism evidence="1">
    <name type="scientific">Chlorobium phaeobacteroides (strain BS1)</name>
    <dbReference type="NCBI Taxonomy" id="331678"/>
    <lineage>
        <taxon>Bacteria</taxon>
        <taxon>Pseudomonadati</taxon>
        <taxon>Chlorobiota</taxon>
        <taxon>Chlorobiia</taxon>
        <taxon>Chlorobiales</taxon>
        <taxon>Chlorobiaceae</taxon>
        <taxon>Chlorobium/Pelodictyon group</taxon>
        <taxon>Chlorobium</taxon>
    </lineage>
</organism>
<gene>
    <name evidence="1" type="ordered locus">Cphamn1_1678</name>
</gene>
<evidence type="ECO:0000313" key="1">
    <source>
        <dbReference type="EMBL" id="ACE04597.1"/>
    </source>
</evidence>
<dbReference type="HOGENOM" id="CLU_125515_0_0_10"/>
<accession>B3EKR1</accession>
<dbReference type="KEGG" id="cpb:Cphamn1_1678"/>
<dbReference type="EMBL" id="CP001101">
    <property type="protein sequence ID" value="ACE04597.1"/>
    <property type="molecule type" value="Genomic_DNA"/>
</dbReference>
<protein>
    <submittedName>
        <fullName evidence="1">Uncharacterized protein</fullName>
    </submittedName>
</protein>
<dbReference type="STRING" id="331678.Cphamn1_1678"/>
<sequence>MKLRERDIEIEFTDAIDALVFDQMRSGQPNYHGIGEMHRVDFVVEFEEAIVFVEVKDPENPRAQEKGLKKFQKELNDGTLSSTFASKFIDSFFYRWAEDRLSKTIYYLNLVTLESELLPNLSDEIAGKLSPSGKSSPRWQRHPVQNCQVFNIQTWNENFPKWPVSRLAAAAGGA</sequence>
<name>B3EKR1_CHLPB</name>
<dbReference type="OrthoDB" id="1551011at2"/>
<dbReference type="AlphaFoldDB" id="B3EKR1"/>
<reference evidence="1" key="1">
    <citation type="submission" date="2008-06" db="EMBL/GenBank/DDBJ databases">
        <title>Complete sequence of Chlorobium phaeobacteroides BS1.</title>
        <authorList>
            <consortium name="US DOE Joint Genome Institute"/>
            <person name="Lucas S."/>
            <person name="Copeland A."/>
            <person name="Lapidus A."/>
            <person name="Glavina del Rio T."/>
            <person name="Dalin E."/>
            <person name="Tice H."/>
            <person name="Bruce D."/>
            <person name="Goodwin L."/>
            <person name="Pitluck S."/>
            <person name="Schmutz J."/>
            <person name="Larimer F."/>
            <person name="Land M."/>
            <person name="Hauser L."/>
            <person name="Kyrpides N."/>
            <person name="Ovchinnikova G."/>
            <person name="Li T."/>
            <person name="Liu Z."/>
            <person name="Zhao F."/>
            <person name="Overmann J."/>
            <person name="Bryant D.A."/>
            <person name="Richardson P."/>
        </authorList>
    </citation>
    <scope>NUCLEOTIDE SEQUENCE [LARGE SCALE GENOMIC DNA]</scope>
    <source>
        <strain evidence="1">BS1</strain>
    </source>
</reference>
<proteinExistence type="predicted"/>